<protein>
    <submittedName>
        <fullName evidence="2">Uncharacterized protein</fullName>
    </submittedName>
</protein>
<dbReference type="GeneID" id="54297184"/>
<organism evidence="2 3">
    <name type="scientific">Aplosporella prunicola CBS 121167</name>
    <dbReference type="NCBI Taxonomy" id="1176127"/>
    <lineage>
        <taxon>Eukaryota</taxon>
        <taxon>Fungi</taxon>
        <taxon>Dikarya</taxon>
        <taxon>Ascomycota</taxon>
        <taxon>Pezizomycotina</taxon>
        <taxon>Dothideomycetes</taxon>
        <taxon>Dothideomycetes incertae sedis</taxon>
        <taxon>Botryosphaeriales</taxon>
        <taxon>Aplosporellaceae</taxon>
        <taxon>Aplosporella</taxon>
    </lineage>
</organism>
<keyword evidence="3" id="KW-1185">Reference proteome</keyword>
<dbReference type="Proteomes" id="UP000799438">
    <property type="component" value="Unassembled WGS sequence"/>
</dbReference>
<accession>A0A6A6BU59</accession>
<evidence type="ECO:0000313" key="2">
    <source>
        <dbReference type="EMBL" id="KAF2146805.1"/>
    </source>
</evidence>
<proteinExistence type="predicted"/>
<name>A0A6A6BU59_9PEZI</name>
<evidence type="ECO:0000256" key="1">
    <source>
        <dbReference type="SAM" id="MobiDB-lite"/>
    </source>
</evidence>
<dbReference type="AlphaFoldDB" id="A0A6A6BU59"/>
<dbReference type="EMBL" id="ML995475">
    <property type="protein sequence ID" value="KAF2146805.1"/>
    <property type="molecule type" value="Genomic_DNA"/>
</dbReference>
<reference evidence="2" key="1">
    <citation type="journal article" date="2020" name="Stud. Mycol.">
        <title>101 Dothideomycetes genomes: a test case for predicting lifestyles and emergence of pathogens.</title>
        <authorList>
            <person name="Haridas S."/>
            <person name="Albert R."/>
            <person name="Binder M."/>
            <person name="Bloem J."/>
            <person name="Labutti K."/>
            <person name="Salamov A."/>
            <person name="Andreopoulos B."/>
            <person name="Baker S."/>
            <person name="Barry K."/>
            <person name="Bills G."/>
            <person name="Bluhm B."/>
            <person name="Cannon C."/>
            <person name="Castanera R."/>
            <person name="Culley D."/>
            <person name="Daum C."/>
            <person name="Ezra D."/>
            <person name="Gonzalez J."/>
            <person name="Henrissat B."/>
            <person name="Kuo A."/>
            <person name="Liang C."/>
            <person name="Lipzen A."/>
            <person name="Lutzoni F."/>
            <person name="Magnuson J."/>
            <person name="Mondo S."/>
            <person name="Nolan M."/>
            <person name="Ohm R."/>
            <person name="Pangilinan J."/>
            <person name="Park H.-J."/>
            <person name="Ramirez L."/>
            <person name="Alfaro M."/>
            <person name="Sun H."/>
            <person name="Tritt A."/>
            <person name="Yoshinaga Y."/>
            <person name="Zwiers L.-H."/>
            <person name="Turgeon B."/>
            <person name="Goodwin S."/>
            <person name="Spatafora J."/>
            <person name="Crous P."/>
            <person name="Grigoriev I."/>
        </authorList>
    </citation>
    <scope>NUCLEOTIDE SEQUENCE</scope>
    <source>
        <strain evidence="2">CBS 121167</strain>
    </source>
</reference>
<gene>
    <name evidence="2" type="ORF">K452DRAFT_283007</name>
</gene>
<sequence>MTRADGESAGYEYSTVFLFYFVFLFRAAPGGGSSDGLNSRIDARLGTHARTHTHEQGRRD</sequence>
<evidence type="ECO:0000313" key="3">
    <source>
        <dbReference type="Proteomes" id="UP000799438"/>
    </source>
</evidence>
<dbReference type="RefSeq" id="XP_033402514.1">
    <property type="nucleotide sequence ID" value="XM_033539688.1"/>
</dbReference>
<feature type="region of interest" description="Disordered" evidence="1">
    <location>
        <begin position="32"/>
        <end position="60"/>
    </location>
</feature>